<reference evidence="1 3" key="1">
    <citation type="submission" date="2024-09" db="EMBL/GenBank/DDBJ databases">
        <title>Genome sequencing and assembly of Phytophthora oleae, isolate VK10A, causative agent of rot of olive drupes.</title>
        <authorList>
            <person name="Conti Taguali S."/>
            <person name="Riolo M."/>
            <person name="La Spada F."/>
            <person name="Cacciola S.O."/>
            <person name="Dionisio G."/>
        </authorList>
    </citation>
    <scope>NUCLEOTIDE SEQUENCE [LARGE SCALE GENOMIC DNA]</scope>
    <source>
        <strain evidence="1 3">VK10A</strain>
    </source>
</reference>
<protein>
    <submittedName>
        <fullName evidence="1">Uncharacterized protein</fullName>
    </submittedName>
</protein>
<sequence length="89" mass="10463">MQVNAAAANQMDFAACPVRHSPEYYCCEYSTATKVLYTKYNRPSGGDYESYYVDGWNKQRQVNFPFSMYQPNTRKFNYTTPTRRAECRL</sequence>
<comment type="caution">
    <text evidence="1">The sequence shown here is derived from an EMBL/GenBank/DDBJ whole genome shotgun (WGS) entry which is preliminary data.</text>
</comment>
<evidence type="ECO:0000313" key="3">
    <source>
        <dbReference type="Proteomes" id="UP001632037"/>
    </source>
</evidence>
<accession>A0ABD3F4X7</accession>
<proteinExistence type="predicted"/>
<evidence type="ECO:0000313" key="1">
    <source>
        <dbReference type="EMBL" id="KAL3660746.1"/>
    </source>
</evidence>
<gene>
    <name evidence="1" type="ORF">V7S43_014149</name>
    <name evidence="2" type="ORF">V7S43_014153</name>
</gene>
<keyword evidence="3" id="KW-1185">Reference proteome</keyword>
<dbReference type="EMBL" id="JBIMZQ010000039">
    <property type="protein sequence ID" value="KAL3660750.1"/>
    <property type="molecule type" value="Genomic_DNA"/>
</dbReference>
<name>A0ABD3F4X7_9STRA</name>
<dbReference type="EMBL" id="JBIMZQ010000039">
    <property type="protein sequence ID" value="KAL3660746.1"/>
    <property type="molecule type" value="Genomic_DNA"/>
</dbReference>
<organism evidence="1 3">
    <name type="scientific">Phytophthora oleae</name>
    <dbReference type="NCBI Taxonomy" id="2107226"/>
    <lineage>
        <taxon>Eukaryota</taxon>
        <taxon>Sar</taxon>
        <taxon>Stramenopiles</taxon>
        <taxon>Oomycota</taxon>
        <taxon>Peronosporomycetes</taxon>
        <taxon>Peronosporales</taxon>
        <taxon>Peronosporaceae</taxon>
        <taxon>Phytophthora</taxon>
    </lineage>
</organism>
<dbReference type="Proteomes" id="UP001632037">
    <property type="component" value="Unassembled WGS sequence"/>
</dbReference>
<evidence type="ECO:0000313" key="2">
    <source>
        <dbReference type="EMBL" id="KAL3660750.1"/>
    </source>
</evidence>
<dbReference type="AlphaFoldDB" id="A0ABD3F4X7"/>